<dbReference type="PANTHER" id="PTHR47268:SF4">
    <property type="entry name" value="ACYLPHOSPHATASE"/>
    <property type="match status" value="1"/>
</dbReference>
<feature type="domain" description="Acylphosphatase-like" evidence="6">
    <location>
        <begin position="7"/>
        <end position="95"/>
    </location>
</feature>
<dbReference type="EC" id="3.6.1.7" evidence="2 4"/>
<dbReference type="PROSITE" id="PS51160">
    <property type="entry name" value="ACYLPHOSPHATASE_3"/>
    <property type="match status" value="1"/>
</dbReference>
<evidence type="ECO:0000256" key="4">
    <source>
        <dbReference type="PROSITE-ProRule" id="PRU00520"/>
    </source>
</evidence>
<dbReference type="InterPro" id="IPR036046">
    <property type="entry name" value="Acylphosphatase-like_dom_sf"/>
</dbReference>
<comment type="similarity">
    <text evidence="1 5">Belongs to the acylphosphatase family.</text>
</comment>
<gene>
    <name evidence="7" type="ORF">EH244_12730</name>
</gene>
<dbReference type="Gene3D" id="3.30.70.100">
    <property type="match status" value="1"/>
</dbReference>
<evidence type="ECO:0000256" key="2">
    <source>
        <dbReference type="ARBA" id="ARBA00012150"/>
    </source>
</evidence>
<comment type="caution">
    <text evidence="7">The sequence shown here is derived from an EMBL/GenBank/DDBJ whole genome shotgun (WGS) entry which is preliminary data.</text>
</comment>
<dbReference type="Pfam" id="PF00708">
    <property type="entry name" value="Acylphosphatase"/>
    <property type="match status" value="1"/>
</dbReference>
<evidence type="ECO:0000313" key="7">
    <source>
        <dbReference type="EMBL" id="RRH88497.1"/>
    </source>
</evidence>
<dbReference type="InterPro" id="IPR001792">
    <property type="entry name" value="Acylphosphatase-like_dom"/>
</dbReference>
<dbReference type="SUPFAM" id="SSF54975">
    <property type="entry name" value="Acylphosphatase/BLUF domain-like"/>
    <property type="match status" value="1"/>
</dbReference>
<dbReference type="RefSeq" id="WP_124958759.1">
    <property type="nucleotide sequence ID" value="NZ_CBFHCE010000161.1"/>
</dbReference>
<evidence type="ECO:0000259" key="6">
    <source>
        <dbReference type="PROSITE" id="PS51160"/>
    </source>
</evidence>
<protein>
    <recommendedName>
        <fullName evidence="2 4">acylphosphatase</fullName>
        <ecNumber evidence="2 4">3.6.1.7</ecNumber>
    </recommendedName>
</protein>
<evidence type="ECO:0000256" key="3">
    <source>
        <dbReference type="ARBA" id="ARBA00047645"/>
    </source>
</evidence>
<dbReference type="InterPro" id="IPR020456">
    <property type="entry name" value="Acylphosphatase"/>
</dbReference>
<evidence type="ECO:0000256" key="5">
    <source>
        <dbReference type="RuleBase" id="RU004168"/>
    </source>
</evidence>
<feature type="active site" evidence="4">
    <location>
        <position position="22"/>
    </location>
</feature>
<feature type="active site" evidence="4">
    <location>
        <position position="40"/>
    </location>
</feature>
<dbReference type="Proteomes" id="UP000271590">
    <property type="component" value="Unassembled WGS sequence"/>
</dbReference>
<dbReference type="GO" id="GO:0003998">
    <property type="term" value="F:acylphosphatase activity"/>
    <property type="evidence" value="ECO:0007669"/>
    <property type="project" value="UniProtKB-EC"/>
</dbReference>
<keyword evidence="4" id="KW-0378">Hydrolase</keyword>
<sequence>MNPSAVTRHLVVRGLVQGVGYRWSMVQAARRLGVCGWVRNRLDGSVEALACGPAAAVDALVAWARSGPDGARVDALQAVQAAAPAEPPRDFVQRETA</sequence>
<accession>A0A3P3EQF4</accession>
<reference evidence="7 8" key="1">
    <citation type="submission" date="2018-11" db="EMBL/GenBank/DDBJ databases">
        <title>The genome of Variovorax sp T529.</title>
        <authorList>
            <person name="Gao J."/>
        </authorList>
    </citation>
    <scope>NUCLEOTIDE SEQUENCE [LARGE SCALE GENOMIC DNA]</scope>
    <source>
        <strain evidence="7 8">T529</strain>
    </source>
</reference>
<evidence type="ECO:0000313" key="8">
    <source>
        <dbReference type="Proteomes" id="UP000271590"/>
    </source>
</evidence>
<dbReference type="AlphaFoldDB" id="A0A3P3EQF4"/>
<comment type="catalytic activity">
    <reaction evidence="3 4">
        <text>an acyl phosphate + H2O = a carboxylate + phosphate + H(+)</text>
        <dbReference type="Rhea" id="RHEA:14965"/>
        <dbReference type="ChEBI" id="CHEBI:15377"/>
        <dbReference type="ChEBI" id="CHEBI:15378"/>
        <dbReference type="ChEBI" id="CHEBI:29067"/>
        <dbReference type="ChEBI" id="CHEBI:43474"/>
        <dbReference type="ChEBI" id="CHEBI:59918"/>
        <dbReference type="EC" id="3.6.1.7"/>
    </reaction>
</comment>
<dbReference type="InterPro" id="IPR017968">
    <property type="entry name" value="Acylphosphatase_CS"/>
</dbReference>
<dbReference type="PANTHER" id="PTHR47268">
    <property type="entry name" value="ACYLPHOSPHATASE"/>
    <property type="match status" value="1"/>
</dbReference>
<name>A0A3P3EQF4_9BURK</name>
<proteinExistence type="inferred from homology"/>
<dbReference type="EMBL" id="RQXU01000006">
    <property type="protein sequence ID" value="RRH88497.1"/>
    <property type="molecule type" value="Genomic_DNA"/>
</dbReference>
<dbReference type="PROSITE" id="PS00151">
    <property type="entry name" value="ACYLPHOSPHATASE_2"/>
    <property type="match status" value="1"/>
</dbReference>
<dbReference type="PRINTS" id="PR00112">
    <property type="entry name" value="ACYLPHPHTASE"/>
</dbReference>
<organism evidence="7 8">
    <name type="scientific">Variovorax beijingensis</name>
    <dbReference type="NCBI Taxonomy" id="2496117"/>
    <lineage>
        <taxon>Bacteria</taxon>
        <taxon>Pseudomonadati</taxon>
        <taxon>Pseudomonadota</taxon>
        <taxon>Betaproteobacteria</taxon>
        <taxon>Burkholderiales</taxon>
        <taxon>Comamonadaceae</taxon>
        <taxon>Variovorax</taxon>
    </lineage>
</organism>
<evidence type="ECO:0000256" key="1">
    <source>
        <dbReference type="ARBA" id="ARBA00005614"/>
    </source>
</evidence>